<keyword evidence="8 15" id="KW-0479">Metal-binding</keyword>
<feature type="domain" description="Galactose-1-phosphate uridyl transferase C-terminal" evidence="20">
    <location>
        <begin position="186"/>
        <end position="347"/>
    </location>
</feature>
<dbReference type="RefSeq" id="WP_084444012.1">
    <property type="nucleotide sequence ID" value="NZ_FWWW01000047.1"/>
</dbReference>
<feature type="binding site" evidence="15">
    <location>
        <position position="54"/>
    </location>
    <ligand>
        <name>Zn(2+)</name>
        <dbReference type="ChEBI" id="CHEBI:29105"/>
    </ligand>
</feature>
<proteinExistence type="inferred from homology"/>
<dbReference type="Gene3D" id="3.30.428.10">
    <property type="entry name" value="HIT-like"/>
    <property type="match status" value="2"/>
</dbReference>
<dbReference type="CDD" id="cd00608">
    <property type="entry name" value="GalT"/>
    <property type="match status" value="1"/>
</dbReference>
<evidence type="ECO:0000256" key="13">
    <source>
        <dbReference type="PIRSR" id="PIRSR000808-1"/>
    </source>
</evidence>
<evidence type="ECO:0000256" key="8">
    <source>
        <dbReference type="ARBA" id="ARBA00022723"/>
    </source>
</evidence>
<dbReference type="Pfam" id="PF01087">
    <property type="entry name" value="GalP_UDP_transf"/>
    <property type="match status" value="1"/>
</dbReference>
<dbReference type="Proteomes" id="UP000192266">
    <property type="component" value="Unassembled WGS sequence"/>
</dbReference>
<evidence type="ECO:0000256" key="10">
    <source>
        <dbReference type="ARBA" id="ARBA00023144"/>
    </source>
</evidence>
<feature type="binding site" evidence="15">
    <location>
        <position position="114"/>
    </location>
    <ligand>
        <name>Zn(2+)</name>
        <dbReference type="ChEBI" id="CHEBI:29105"/>
    </ligand>
</feature>
<evidence type="ECO:0000256" key="11">
    <source>
        <dbReference type="ARBA" id="ARBA00023277"/>
    </source>
</evidence>
<feature type="binding site" description="in other chain" evidence="14">
    <location>
        <begin position="76"/>
        <end position="77"/>
    </location>
    <ligand>
        <name>UDP-alpha-D-glucose</name>
        <dbReference type="ChEBI" id="CHEBI:58885"/>
        <note>ligand shared between dimeric partners</note>
    </ligand>
</feature>
<keyword evidence="7 17" id="KW-0548">Nucleotidyltransferase</keyword>
<dbReference type="FunFam" id="3.30.428.10:FF:000002">
    <property type="entry name" value="Galactose-1-phosphate uridylyltransferase"/>
    <property type="match status" value="1"/>
</dbReference>
<feature type="binding site" evidence="16">
    <location>
        <position position="297"/>
    </location>
    <ligand>
        <name>Fe cation</name>
        <dbReference type="ChEBI" id="CHEBI:24875"/>
    </ligand>
</feature>
<keyword evidence="9 15" id="KW-0862">Zinc</keyword>
<feature type="binding site" evidence="16">
    <location>
        <position position="299"/>
    </location>
    <ligand>
        <name>Fe cation</name>
        <dbReference type="ChEBI" id="CHEBI:24875"/>
    </ligand>
</feature>
<dbReference type="InterPro" id="IPR005850">
    <property type="entry name" value="GalP_Utransf_C"/>
</dbReference>
<evidence type="ECO:0000256" key="17">
    <source>
        <dbReference type="RuleBase" id="RU000506"/>
    </source>
</evidence>
<comment type="cofactor">
    <cofactor evidence="16">
        <name>Fe cation</name>
        <dbReference type="ChEBI" id="CHEBI:24875"/>
    </cofactor>
    <text evidence="16">Binds 1 Fe cation per subunit.</text>
</comment>
<evidence type="ECO:0000256" key="3">
    <source>
        <dbReference type="ARBA" id="ARBA00010951"/>
    </source>
</evidence>
<keyword evidence="11 17" id="KW-0119">Carbohydrate metabolism</keyword>
<dbReference type="PIRSF" id="PIRSF000808">
    <property type="entry name" value="GalT"/>
    <property type="match status" value="1"/>
</dbReference>
<gene>
    <name evidence="21" type="ORF">SAMN00120144_1505</name>
</gene>
<dbReference type="UniPathway" id="UPA00214"/>
<evidence type="ECO:0000256" key="2">
    <source>
        <dbReference type="ARBA" id="ARBA00004947"/>
    </source>
</evidence>
<feature type="region of interest" description="Disordered" evidence="18">
    <location>
        <begin position="27"/>
        <end position="47"/>
    </location>
</feature>
<feature type="binding site" evidence="16">
    <location>
        <position position="183"/>
    </location>
    <ligand>
        <name>Fe cation</name>
        <dbReference type="ChEBI" id="CHEBI:24875"/>
    </ligand>
</feature>
<protein>
    <recommendedName>
        <fullName evidence="5 12">Galactose-1-phosphate uridylyltransferase</fullName>
        <ecNumber evidence="4 12">2.7.7.12</ecNumber>
    </recommendedName>
</protein>
<evidence type="ECO:0000256" key="9">
    <source>
        <dbReference type="ARBA" id="ARBA00022833"/>
    </source>
</evidence>
<evidence type="ECO:0000256" key="15">
    <source>
        <dbReference type="PIRSR" id="PIRSR000808-3"/>
    </source>
</evidence>
<dbReference type="PANTHER" id="PTHR11943">
    <property type="entry name" value="GALACTOSE-1-PHOSPHATE URIDYLYLTRANSFERASE"/>
    <property type="match status" value="1"/>
</dbReference>
<feature type="active site" description="Tele-UMP-histidine intermediate" evidence="13">
    <location>
        <position position="167"/>
    </location>
</feature>
<dbReference type="PROSITE" id="PS00117">
    <property type="entry name" value="GAL_P_UDP_TRANSF_I"/>
    <property type="match status" value="1"/>
</dbReference>
<dbReference type="OrthoDB" id="9769064at2"/>
<dbReference type="EMBL" id="FWWW01000047">
    <property type="protein sequence ID" value="SMB87218.1"/>
    <property type="molecule type" value="Genomic_DNA"/>
</dbReference>
<evidence type="ECO:0000313" key="22">
    <source>
        <dbReference type="Proteomes" id="UP000192266"/>
    </source>
</evidence>
<keyword evidence="16" id="KW-0408">Iron</keyword>
<dbReference type="Pfam" id="PF02744">
    <property type="entry name" value="GalP_UDP_tr_C"/>
    <property type="match status" value="1"/>
</dbReference>
<evidence type="ECO:0000256" key="6">
    <source>
        <dbReference type="ARBA" id="ARBA00022679"/>
    </source>
</evidence>
<feature type="binding site" description="in other chain" evidence="14">
    <location>
        <position position="169"/>
    </location>
    <ligand>
        <name>UDP-alpha-D-glucose</name>
        <dbReference type="ChEBI" id="CHEBI:58885"/>
        <note>ligand shared between dimeric partners</note>
    </ligand>
</feature>
<feature type="binding site" description="in other chain" evidence="14">
    <location>
        <position position="154"/>
    </location>
    <ligand>
        <name>UDP-alpha-D-glucose</name>
        <dbReference type="ChEBI" id="CHEBI:58885"/>
        <note>ligand shared between dimeric partners</note>
    </ligand>
</feature>
<comment type="pathway">
    <text evidence="2 17">Carbohydrate metabolism; galactose metabolism.</text>
</comment>
<feature type="binding site" description="in other chain" evidence="14">
    <location>
        <position position="324"/>
    </location>
    <ligand>
        <name>UDP-alpha-D-glucose</name>
        <dbReference type="ChEBI" id="CHEBI:58885"/>
        <note>ligand shared between dimeric partners</note>
    </ligand>
</feature>
<dbReference type="PANTHER" id="PTHR11943:SF1">
    <property type="entry name" value="GALACTOSE-1-PHOSPHATE URIDYLYLTRANSFERASE"/>
    <property type="match status" value="1"/>
</dbReference>
<evidence type="ECO:0000259" key="20">
    <source>
        <dbReference type="Pfam" id="PF02744"/>
    </source>
</evidence>
<comment type="similarity">
    <text evidence="3 17">Belongs to the galactose-1-phosphate uridylyltransferase type 1 family.</text>
</comment>
<feature type="binding site" evidence="14">
    <location>
        <begin position="312"/>
        <end position="313"/>
    </location>
    <ligand>
        <name>UDP-alpha-D-glucose</name>
        <dbReference type="ChEBI" id="CHEBI:58885"/>
        <note>ligand shared between dimeric partners</note>
    </ligand>
</feature>
<dbReference type="NCBIfam" id="NF008724">
    <property type="entry name" value="PRK11720.1"/>
    <property type="match status" value="1"/>
</dbReference>
<evidence type="ECO:0000259" key="19">
    <source>
        <dbReference type="Pfam" id="PF01087"/>
    </source>
</evidence>
<evidence type="ECO:0000256" key="5">
    <source>
        <dbReference type="ARBA" id="ARBA00016340"/>
    </source>
</evidence>
<dbReference type="NCBIfam" id="TIGR00209">
    <property type="entry name" value="galT_1"/>
    <property type="match status" value="1"/>
</dbReference>
<dbReference type="InterPro" id="IPR019779">
    <property type="entry name" value="GalP_UDPtransf1_His-AS"/>
</dbReference>
<evidence type="ECO:0000256" key="4">
    <source>
        <dbReference type="ARBA" id="ARBA00012384"/>
    </source>
</evidence>
<keyword evidence="6 17" id="KW-0808">Transferase</keyword>
<dbReference type="FunFam" id="3.30.428.10:FF:000001">
    <property type="entry name" value="Galactose-1-phosphate uridylyltransferase"/>
    <property type="match status" value="1"/>
</dbReference>
<dbReference type="GO" id="GO:0005737">
    <property type="term" value="C:cytoplasm"/>
    <property type="evidence" value="ECO:0007669"/>
    <property type="project" value="TreeGrafter"/>
</dbReference>
<feature type="binding site" evidence="15">
    <location>
        <position position="51"/>
    </location>
    <ligand>
        <name>Zn(2+)</name>
        <dbReference type="ChEBI" id="CHEBI:29105"/>
    </ligand>
</feature>
<evidence type="ECO:0000256" key="18">
    <source>
        <dbReference type="SAM" id="MobiDB-lite"/>
    </source>
</evidence>
<feature type="binding site" evidence="15">
    <location>
        <position position="165"/>
    </location>
    <ligand>
        <name>Zn(2+)</name>
        <dbReference type="ChEBI" id="CHEBI:29105"/>
    </ligand>
</feature>
<dbReference type="GO" id="GO:0008108">
    <property type="term" value="F:UDP-glucose:hexose-1-phosphate uridylyltransferase activity"/>
    <property type="evidence" value="ECO:0007669"/>
    <property type="project" value="UniProtKB-UniRule"/>
</dbReference>
<feature type="binding site" description="in other chain" evidence="14">
    <location>
        <begin position="160"/>
        <end position="162"/>
    </location>
    <ligand>
        <name>UDP-alpha-D-glucose</name>
        <dbReference type="ChEBI" id="CHEBI:58885"/>
        <note>ligand shared between dimeric partners</note>
    </ligand>
</feature>
<evidence type="ECO:0000256" key="12">
    <source>
        <dbReference type="NCBIfam" id="TIGR00209"/>
    </source>
</evidence>
<evidence type="ECO:0000256" key="1">
    <source>
        <dbReference type="ARBA" id="ARBA00001107"/>
    </source>
</evidence>
<feature type="compositionally biased region" description="Basic and acidic residues" evidence="18">
    <location>
        <begin position="36"/>
        <end position="46"/>
    </location>
</feature>
<evidence type="ECO:0000256" key="7">
    <source>
        <dbReference type="ARBA" id="ARBA00022695"/>
    </source>
</evidence>
<sequence>MTFDTAEHSHRRYNPLSGEWILVSPHRSKRPWQGQQEEKQPDERPTYDPTCYLCPGNTRVGGIVNPQYDSTFVFANDFAALQADAPVGEVSVGGLLRAEAESGVARVICFSPRHDLTLPEMDESAIRNVVDLWVEQYQELGARPDINYVQIFENKGAMMGASNPHPHGQIWAQRTVPADPAKETVQQAAYFAEHGRSLLSAYLEIELREKARLVLKNEHFVALVPFWAVWPYETLVAPRRHVASIEQLTSEEKDAFAAILRQLTIRYDNLFEISFPYSAGLHQRPTDGQAHESWHLHMHFFPPLLRSATVRKFMVGYELLANPQRDVTPEFAAERLRGLPGVHYKQATP</sequence>
<feature type="domain" description="Galactose-1-phosphate uridyl transferase N-terminal" evidence="19">
    <location>
        <begin position="2"/>
        <end position="177"/>
    </location>
</feature>
<dbReference type="EC" id="2.7.7.12" evidence="4 12"/>
<evidence type="ECO:0000313" key="21">
    <source>
        <dbReference type="EMBL" id="SMB87218.1"/>
    </source>
</evidence>
<dbReference type="SUPFAM" id="SSF54197">
    <property type="entry name" value="HIT-like"/>
    <property type="match status" value="2"/>
</dbReference>
<evidence type="ECO:0000256" key="14">
    <source>
        <dbReference type="PIRSR" id="PIRSR000808-2"/>
    </source>
</evidence>
<dbReference type="AlphaFoldDB" id="A0A1W1V1N6"/>
<name>A0A1W1V1N6_9BACT</name>
<comment type="catalytic activity">
    <reaction evidence="1 17">
        <text>alpha-D-galactose 1-phosphate + UDP-alpha-D-glucose = alpha-D-glucose 1-phosphate + UDP-alpha-D-galactose</text>
        <dbReference type="Rhea" id="RHEA:13989"/>
        <dbReference type="ChEBI" id="CHEBI:58336"/>
        <dbReference type="ChEBI" id="CHEBI:58601"/>
        <dbReference type="ChEBI" id="CHEBI:58885"/>
        <dbReference type="ChEBI" id="CHEBI:66914"/>
        <dbReference type="EC" id="2.7.7.12"/>
    </reaction>
</comment>
<dbReference type="InterPro" id="IPR005849">
    <property type="entry name" value="GalP_Utransf_N"/>
</dbReference>
<accession>A0A1W1V1N6</accession>
<dbReference type="InterPro" id="IPR001937">
    <property type="entry name" value="GalP_UDPtransf1"/>
</dbReference>
<comment type="cofactor">
    <cofactor evidence="15">
        <name>Zn(2+)</name>
        <dbReference type="ChEBI" id="CHEBI:29105"/>
    </cofactor>
    <text evidence="15">Binds 1 zinc ion per subunit.</text>
</comment>
<keyword evidence="10 17" id="KW-0299">Galactose metabolism</keyword>
<organism evidence="21 22">
    <name type="scientific">Hymenobacter roseosalivarius DSM 11622</name>
    <dbReference type="NCBI Taxonomy" id="645990"/>
    <lineage>
        <taxon>Bacteria</taxon>
        <taxon>Pseudomonadati</taxon>
        <taxon>Bacteroidota</taxon>
        <taxon>Cytophagia</taxon>
        <taxon>Cytophagales</taxon>
        <taxon>Hymenobacteraceae</taxon>
        <taxon>Hymenobacter</taxon>
    </lineage>
</organism>
<feature type="binding site" evidence="16">
    <location>
        <position position="282"/>
    </location>
    <ligand>
        <name>Fe cation</name>
        <dbReference type="ChEBI" id="CHEBI:24875"/>
    </ligand>
</feature>
<feature type="binding site" evidence="14">
    <location>
        <begin position="317"/>
        <end position="318"/>
    </location>
    <ligand>
        <name>UDP-alpha-D-glucose</name>
        <dbReference type="ChEBI" id="CHEBI:58885"/>
        <note>ligand shared between dimeric partners</note>
    </ligand>
</feature>
<dbReference type="GO" id="GO:0008270">
    <property type="term" value="F:zinc ion binding"/>
    <property type="evidence" value="ECO:0007669"/>
    <property type="project" value="InterPro"/>
</dbReference>
<reference evidence="21 22" key="1">
    <citation type="submission" date="2017-04" db="EMBL/GenBank/DDBJ databases">
        <authorList>
            <person name="Afonso C.L."/>
            <person name="Miller P.J."/>
            <person name="Scott M.A."/>
            <person name="Spackman E."/>
            <person name="Goraichik I."/>
            <person name="Dimitrov K.M."/>
            <person name="Suarez D.L."/>
            <person name="Swayne D.E."/>
        </authorList>
    </citation>
    <scope>NUCLEOTIDE SEQUENCE [LARGE SCALE GENOMIC DNA]</scope>
    <source>
        <strain evidence="21 22">DSM 11622</strain>
    </source>
</reference>
<dbReference type="InterPro" id="IPR036265">
    <property type="entry name" value="HIT-like_sf"/>
</dbReference>
<dbReference type="GO" id="GO:0033499">
    <property type="term" value="P:galactose catabolic process via UDP-galactose, Leloir pathway"/>
    <property type="evidence" value="ECO:0007669"/>
    <property type="project" value="TreeGrafter"/>
</dbReference>
<feature type="binding site" description="in other chain" evidence="14">
    <location>
        <position position="60"/>
    </location>
    <ligand>
        <name>UDP-alpha-D-glucose</name>
        <dbReference type="ChEBI" id="CHEBI:58885"/>
        <note>ligand shared between dimeric partners</note>
    </ligand>
</feature>
<keyword evidence="22" id="KW-1185">Reference proteome</keyword>
<feature type="binding site" evidence="14">
    <location>
        <begin position="27"/>
        <end position="30"/>
    </location>
    <ligand>
        <name>UDP-alpha-D-glucose</name>
        <dbReference type="ChEBI" id="CHEBI:58885"/>
        <note>ligand shared between dimeric partners</note>
    </ligand>
</feature>
<evidence type="ECO:0000256" key="16">
    <source>
        <dbReference type="PIRSR" id="PIRSR000808-4"/>
    </source>
</evidence>
<dbReference type="STRING" id="645990.SAMN00120144_1505"/>